<dbReference type="Proteomes" id="UP000000621">
    <property type="component" value="Segment"/>
</dbReference>
<dbReference type="EMBL" id="EU770222">
    <property type="protein sequence ID" value="ACF05105.1"/>
    <property type="molecule type" value="Genomic_DNA"/>
</dbReference>
<protein>
    <recommendedName>
        <fullName evidence="4">Portal protein</fullName>
    </recommendedName>
</protein>
<evidence type="ECO:0000313" key="3">
    <source>
        <dbReference type="Proteomes" id="UP000000621"/>
    </source>
</evidence>
<dbReference type="OrthoDB" id="7103at10239"/>
<organism evidence="2 3">
    <name type="scientific">Mycobacterium phage Predator</name>
    <dbReference type="NCBI Taxonomy" id="543153"/>
    <lineage>
        <taxon>Viruses</taxon>
        <taxon>Duplodnaviria</taxon>
        <taxon>Heunggongvirae</taxon>
        <taxon>Uroviricota</taxon>
        <taxon>Caudoviricetes</taxon>
        <taxon>Predatorvirus</taxon>
        <taxon>Predatorvirus predator</taxon>
    </lineage>
</organism>
<sequence length="542" mass="60467">MAYNRRQYEVPSPFFGGADGNVVSDMDKKRIQAYDLYEDLYNNNHQSLKIVLRGEDALPVYIPSGKKIVNTTNRFLAKDMEYFVEPQTKLGEELDEPTRVYLEKYLTNWYKREGVALKFASNKRWGLVRADAVFMLVGDPNKPEGERISLHEVDPRQIFEIDDPDAVGRIQGYYMIELVSDWREKDQKKAKYICRRTKWLREKNEAGAYTGKVLHDVTHWELGKWDDRTLDAEDLERVTEGAAERDVEEDYLPDPISQPPIYIWNTDAPQNSTWGTSLLSGLETLIFALNQSITDEDLTLAMRGLGMYVTNAAAPVDGATGEVTDWNVGPGQIIELTGEQEFTNVSGVDSVAPYQDHMNWIDEKGISESSGTPAVAIGRVDVATAESGIALKLQMDPLLAANQERELPIYITMDRLHHDLVSMWIPAYEKVDTHGAVVSTVFGDPMPVNENQVIQDVVLLRTSNLILTEMAVDKLSSIGWKYPPGMSVQEIVDALAQQAKDDAAAIDPYGAQAGGDGGFEDGATDDFGNPVPDTQTVDLGMT</sequence>
<gene>
    <name evidence="2" type="ORF">PREDATOR_8</name>
</gene>
<accession>B3VM35</accession>
<reference evidence="2 3" key="1">
    <citation type="submission" date="2008-05" db="EMBL/GenBank/DDBJ databases">
        <authorList>
            <person name="Weber R.J."/>
            <person name="Jacobs-Sera D."/>
            <person name="Houtz J."/>
            <person name="Hendrix R.W."/>
            <person name="Hatfull G.H."/>
        </authorList>
    </citation>
    <scope>NUCLEOTIDE SEQUENCE [LARGE SCALE GENOMIC DNA]</scope>
</reference>
<proteinExistence type="predicted"/>
<evidence type="ECO:0000256" key="1">
    <source>
        <dbReference type="SAM" id="MobiDB-lite"/>
    </source>
</evidence>
<dbReference type="KEGG" id="vg:6450054"/>
<evidence type="ECO:0008006" key="4">
    <source>
        <dbReference type="Google" id="ProtNLM"/>
    </source>
</evidence>
<name>B3VM35_9CAUD</name>
<keyword evidence="3" id="KW-1185">Reference proteome</keyword>
<dbReference type="RefSeq" id="YP_002003366.1">
    <property type="nucleotide sequence ID" value="NC_011039.1"/>
</dbReference>
<feature type="region of interest" description="Disordered" evidence="1">
    <location>
        <begin position="512"/>
        <end position="542"/>
    </location>
</feature>
<feature type="compositionally biased region" description="Polar residues" evidence="1">
    <location>
        <begin position="532"/>
        <end position="542"/>
    </location>
</feature>
<evidence type="ECO:0000313" key="2">
    <source>
        <dbReference type="EMBL" id="ACF05105.1"/>
    </source>
</evidence>